<dbReference type="SUPFAM" id="SSF48452">
    <property type="entry name" value="TPR-like"/>
    <property type="match status" value="1"/>
</dbReference>
<name>A0A1B7N8B9_9AGAM</name>
<dbReference type="GO" id="GO:0101031">
    <property type="term" value="C:protein folding chaperone complex"/>
    <property type="evidence" value="ECO:0007669"/>
    <property type="project" value="TreeGrafter"/>
</dbReference>
<dbReference type="OrthoDB" id="445564at2759"/>
<evidence type="ECO:0000256" key="1">
    <source>
        <dbReference type="ARBA" id="ARBA00022803"/>
    </source>
</evidence>
<feature type="non-terminal residue" evidence="3">
    <location>
        <position position="1"/>
    </location>
</feature>
<dbReference type="Gene3D" id="1.25.40.10">
    <property type="entry name" value="Tetratricopeptide repeat domain"/>
    <property type="match status" value="1"/>
</dbReference>
<dbReference type="PROSITE" id="PS50005">
    <property type="entry name" value="TPR"/>
    <property type="match status" value="1"/>
</dbReference>
<sequence length="127" mass="14576">KLEEYGFALADAAKAIEVDPKYAKAYYRRATCYLQIAKPQLAVADFKKVVVLEPTNAVVKSQLTATQKLVRRIEFEKAIEVEGEKNPVERCYEIIAEGQWRVLMIIVYPLFYLQADATSRKHMLVHI</sequence>
<evidence type="ECO:0000256" key="2">
    <source>
        <dbReference type="PROSITE-ProRule" id="PRU00339"/>
    </source>
</evidence>
<protein>
    <submittedName>
        <fullName evidence="3">Uncharacterized protein</fullName>
    </submittedName>
</protein>
<keyword evidence="4" id="KW-1185">Reference proteome</keyword>
<organism evidence="3 4">
    <name type="scientific">Rhizopogon vinicolor AM-OR11-026</name>
    <dbReference type="NCBI Taxonomy" id="1314800"/>
    <lineage>
        <taxon>Eukaryota</taxon>
        <taxon>Fungi</taxon>
        <taxon>Dikarya</taxon>
        <taxon>Basidiomycota</taxon>
        <taxon>Agaricomycotina</taxon>
        <taxon>Agaricomycetes</taxon>
        <taxon>Agaricomycetidae</taxon>
        <taxon>Boletales</taxon>
        <taxon>Suillineae</taxon>
        <taxon>Rhizopogonaceae</taxon>
        <taxon>Rhizopogon</taxon>
    </lineage>
</organism>
<dbReference type="EMBL" id="KV448191">
    <property type="protein sequence ID" value="OAX41076.1"/>
    <property type="molecule type" value="Genomic_DNA"/>
</dbReference>
<reference evidence="3 4" key="1">
    <citation type="submission" date="2016-06" db="EMBL/GenBank/DDBJ databases">
        <title>Comparative genomics of the ectomycorrhizal sister species Rhizopogon vinicolor and Rhizopogon vesiculosus (Basidiomycota: Boletales) reveals a divergence of the mating type B locus.</title>
        <authorList>
            <consortium name="DOE Joint Genome Institute"/>
            <person name="Mujic A.B."/>
            <person name="Kuo A."/>
            <person name="Tritt A."/>
            <person name="Lipzen A."/>
            <person name="Chen C."/>
            <person name="Johnson J."/>
            <person name="Sharma A."/>
            <person name="Barry K."/>
            <person name="Grigoriev I.V."/>
            <person name="Spatafora J.W."/>
        </authorList>
    </citation>
    <scope>NUCLEOTIDE SEQUENCE [LARGE SCALE GENOMIC DNA]</scope>
    <source>
        <strain evidence="3 4">AM-OR11-026</strain>
    </source>
</reference>
<dbReference type="InterPro" id="IPR051966">
    <property type="entry name" value="RPAP3"/>
</dbReference>
<evidence type="ECO:0000313" key="4">
    <source>
        <dbReference type="Proteomes" id="UP000092154"/>
    </source>
</evidence>
<dbReference type="InterPro" id="IPR019734">
    <property type="entry name" value="TPR_rpt"/>
</dbReference>
<dbReference type="InParanoid" id="A0A1B7N8B9"/>
<feature type="repeat" description="TPR" evidence="2">
    <location>
        <begin position="23"/>
        <end position="56"/>
    </location>
</feature>
<dbReference type="Proteomes" id="UP000092154">
    <property type="component" value="Unassembled WGS sequence"/>
</dbReference>
<accession>A0A1B7N8B9</accession>
<gene>
    <name evidence="3" type="ORF">K503DRAFT_686189</name>
</gene>
<dbReference type="SMART" id="SM00028">
    <property type="entry name" value="TPR"/>
    <property type="match status" value="1"/>
</dbReference>
<dbReference type="InterPro" id="IPR011990">
    <property type="entry name" value="TPR-like_helical_dom_sf"/>
</dbReference>
<dbReference type="AlphaFoldDB" id="A0A1B7N8B9"/>
<dbReference type="PANTHER" id="PTHR46423:SF1">
    <property type="entry name" value="RNA POLYMERASE II-ASSOCIATED PROTEIN 3"/>
    <property type="match status" value="1"/>
</dbReference>
<evidence type="ECO:0000313" key="3">
    <source>
        <dbReference type="EMBL" id="OAX41076.1"/>
    </source>
</evidence>
<keyword evidence="1 2" id="KW-0802">TPR repeat</keyword>
<dbReference type="Pfam" id="PF00515">
    <property type="entry name" value="TPR_1"/>
    <property type="match status" value="1"/>
</dbReference>
<dbReference type="STRING" id="1314800.A0A1B7N8B9"/>
<proteinExistence type="predicted"/>
<dbReference type="PANTHER" id="PTHR46423">
    <property type="entry name" value="RNA POLYMERASE II-ASSOCIATED PROTEIN 3"/>
    <property type="match status" value="1"/>
</dbReference>